<keyword evidence="4" id="KW-1185">Reference proteome</keyword>
<dbReference type="RefSeq" id="WP_045311440.1">
    <property type="nucleotide sequence ID" value="NZ_JYJG01000064.1"/>
</dbReference>
<gene>
    <name evidence="3" type="ORF">UK23_11520</name>
</gene>
<dbReference type="PANTHER" id="PTHR46609:SF6">
    <property type="entry name" value="EXONUCLEASE, PHAGE-TYPE_RECB, C-TERMINAL DOMAIN-CONTAINING PROTEIN-RELATED"/>
    <property type="match status" value="1"/>
</dbReference>
<sequence>MKASAVRVGSFEPGSREWNAVRSMGLGGSEIAAVMNMSPYESTFSLWNRKRGLIAAAPSNDAMRRGHRLESVVAEWFAEQHPEYRVRRTGMWANRQRPWQLATPDRMLTGLAERSLLKVKTAADLFEWGRRGTDEVPDYVRCQVMWQLDTLGLNRAHVAVLTTNLEFREYLVEWNLTEAETLRAAAREFLDSVDRGVRPEIDEHAATHRAVRELHPEIDDTEVEIEAGLAEQYRAAVADHKRAEAVKLRATSEVLDALGRHRRALVDGESVAIRVPGRNGAAPSLRPSPMQAGAA</sequence>
<protein>
    <recommendedName>
        <fullName evidence="2">YqaJ viral recombinase domain-containing protein</fullName>
    </recommendedName>
</protein>
<dbReference type="InterPro" id="IPR019080">
    <property type="entry name" value="YqaJ_viral_recombinase"/>
</dbReference>
<dbReference type="InterPro" id="IPR011335">
    <property type="entry name" value="Restrct_endonuc-II-like"/>
</dbReference>
<dbReference type="NCBIfam" id="TIGR03033">
    <property type="entry name" value="phage_rel_nuc"/>
    <property type="match status" value="1"/>
</dbReference>
<dbReference type="Proteomes" id="UP000033393">
    <property type="component" value="Unassembled WGS sequence"/>
</dbReference>
<dbReference type="SUPFAM" id="SSF52980">
    <property type="entry name" value="Restriction endonuclease-like"/>
    <property type="match status" value="1"/>
</dbReference>
<dbReference type="InterPro" id="IPR011604">
    <property type="entry name" value="PDDEXK-like_dom_sf"/>
</dbReference>
<dbReference type="Gene3D" id="3.90.320.10">
    <property type="match status" value="1"/>
</dbReference>
<evidence type="ECO:0000313" key="4">
    <source>
        <dbReference type="Proteomes" id="UP000033393"/>
    </source>
</evidence>
<proteinExistence type="predicted"/>
<organism evidence="3 4">
    <name type="scientific">Lentzea aerocolonigenes</name>
    <name type="common">Lechevalieria aerocolonigenes</name>
    <name type="synonym">Saccharothrix aerocolonigenes</name>
    <dbReference type="NCBI Taxonomy" id="68170"/>
    <lineage>
        <taxon>Bacteria</taxon>
        <taxon>Bacillati</taxon>
        <taxon>Actinomycetota</taxon>
        <taxon>Actinomycetes</taxon>
        <taxon>Pseudonocardiales</taxon>
        <taxon>Pseudonocardiaceae</taxon>
        <taxon>Lentzea</taxon>
    </lineage>
</organism>
<dbReference type="EMBL" id="JYJG01000064">
    <property type="protein sequence ID" value="KJK50145.1"/>
    <property type="molecule type" value="Genomic_DNA"/>
</dbReference>
<feature type="domain" description="YqaJ viral recombinase" evidence="2">
    <location>
        <begin position="17"/>
        <end position="149"/>
    </location>
</feature>
<dbReference type="InterPro" id="IPR017482">
    <property type="entry name" value="Lambda-type_endonuclease"/>
</dbReference>
<accession>A0A0F0H3R8</accession>
<dbReference type="OrthoDB" id="3197230at2"/>
<feature type="region of interest" description="Disordered" evidence="1">
    <location>
        <begin position="276"/>
        <end position="295"/>
    </location>
</feature>
<dbReference type="PANTHER" id="PTHR46609">
    <property type="entry name" value="EXONUCLEASE, PHAGE-TYPE/RECB, C-TERMINAL DOMAIN-CONTAINING PROTEIN"/>
    <property type="match status" value="1"/>
</dbReference>
<dbReference type="AlphaFoldDB" id="A0A0F0H3R8"/>
<evidence type="ECO:0000259" key="2">
    <source>
        <dbReference type="Pfam" id="PF09588"/>
    </source>
</evidence>
<evidence type="ECO:0000313" key="3">
    <source>
        <dbReference type="EMBL" id="KJK50145.1"/>
    </source>
</evidence>
<comment type="caution">
    <text evidence="3">The sequence shown here is derived from an EMBL/GenBank/DDBJ whole genome shotgun (WGS) entry which is preliminary data.</text>
</comment>
<name>A0A0F0H3R8_LENAE</name>
<dbReference type="InterPro" id="IPR051703">
    <property type="entry name" value="NF-kappa-B_Signaling_Reg"/>
</dbReference>
<evidence type="ECO:0000256" key="1">
    <source>
        <dbReference type="SAM" id="MobiDB-lite"/>
    </source>
</evidence>
<reference evidence="3 4" key="1">
    <citation type="submission" date="2015-02" db="EMBL/GenBank/DDBJ databases">
        <authorList>
            <person name="Ju K.-S."/>
            <person name="Doroghazi J.R."/>
            <person name="Metcalf W."/>
        </authorList>
    </citation>
    <scope>NUCLEOTIDE SEQUENCE [LARGE SCALE GENOMIC DNA]</scope>
    <source>
        <strain evidence="3 4">NRRL B-16140</strain>
    </source>
</reference>
<dbReference type="PATRIC" id="fig|68170.10.peg.1396"/>
<dbReference type="Pfam" id="PF09588">
    <property type="entry name" value="YqaJ"/>
    <property type="match status" value="1"/>
</dbReference>